<evidence type="ECO:0000313" key="2">
    <source>
        <dbReference type="Proteomes" id="UP000256980"/>
    </source>
</evidence>
<reference evidence="1 2" key="1">
    <citation type="submission" date="2018-07" db="EMBL/GenBank/DDBJ databases">
        <title>Genomic Encyclopedia of Type Strains, Phase III (KMG-III): the genomes of soil and plant-associated and newly described type strains.</title>
        <authorList>
            <person name="Whitman W."/>
        </authorList>
    </citation>
    <scope>NUCLEOTIDE SEQUENCE [LARGE SCALE GENOMIC DNA]</scope>
    <source>
        <strain evidence="1 2">CECT 7946</strain>
    </source>
</reference>
<accession>A0A3D9GQV7</accession>
<evidence type="ECO:0008006" key="3">
    <source>
        <dbReference type="Google" id="ProtNLM"/>
    </source>
</evidence>
<dbReference type="Proteomes" id="UP000256980">
    <property type="component" value="Unassembled WGS sequence"/>
</dbReference>
<dbReference type="RefSeq" id="WP_115818889.1">
    <property type="nucleotide sequence ID" value="NZ_QRDV01000013.1"/>
</dbReference>
<dbReference type="PROSITE" id="PS51257">
    <property type="entry name" value="PROKAR_LIPOPROTEIN"/>
    <property type="match status" value="1"/>
</dbReference>
<dbReference type="EMBL" id="QRDV01000013">
    <property type="protein sequence ID" value="RED38156.1"/>
    <property type="molecule type" value="Genomic_DNA"/>
</dbReference>
<organism evidence="1 2">
    <name type="scientific">Winogradskyella eximia</name>
    <dbReference type="NCBI Taxonomy" id="262006"/>
    <lineage>
        <taxon>Bacteria</taxon>
        <taxon>Pseudomonadati</taxon>
        <taxon>Bacteroidota</taxon>
        <taxon>Flavobacteriia</taxon>
        <taxon>Flavobacteriales</taxon>
        <taxon>Flavobacteriaceae</taxon>
        <taxon>Winogradskyella</taxon>
    </lineage>
</organism>
<gene>
    <name evidence="1" type="ORF">DFQ10_1134</name>
</gene>
<sequence>MKKRILTLLFLGFFILGCSQNSESIYPNFIGQNINTIENNSDWKILEKSSGDFNKDGFNDFALILESKDSILEKRCLDCKLLKSKPRIIVILLNQNNIEKAIIQNNKFIARGDEGGMLPHLEPELSIENGLLNIYYQFTRSNQSYTFEFDNNKMVIIKAESNGVHSASGNFENDKYDFKKGEVISETGSISKEKVETEIIKFDIKPKSLSEFGEMSEWEITENKYL</sequence>
<evidence type="ECO:0000313" key="1">
    <source>
        <dbReference type="EMBL" id="RED38156.1"/>
    </source>
</evidence>
<protein>
    <recommendedName>
        <fullName evidence="3">Lipoprotein</fullName>
    </recommendedName>
</protein>
<keyword evidence="2" id="KW-1185">Reference proteome</keyword>
<comment type="caution">
    <text evidence="1">The sequence shown here is derived from an EMBL/GenBank/DDBJ whole genome shotgun (WGS) entry which is preliminary data.</text>
</comment>
<name>A0A3D9GQV7_9FLAO</name>
<dbReference type="OrthoDB" id="86940at2"/>
<proteinExistence type="predicted"/>
<dbReference type="AlphaFoldDB" id="A0A3D9GQV7"/>